<proteinExistence type="predicted"/>
<reference evidence="1 2" key="1">
    <citation type="submission" date="2021-05" db="EMBL/GenBank/DDBJ databases">
        <title>The draft genome of Geobacter chapellei DSM 13688.</title>
        <authorList>
            <person name="Xu Z."/>
            <person name="Masuda Y."/>
            <person name="Itoh H."/>
            <person name="Senoo K."/>
        </authorList>
    </citation>
    <scope>NUCLEOTIDE SEQUENCE [LARGE SCALE GENOMIC DNA]</scope>
    <source>
        <strain evidence="1 2">DSM 13688</strain>
    </source>
</reference>
<sequence length="428" mass="47162">MQKNVEGFILIPRHIAAYLAKHVSYDHCHLNEPPVASYRGAVVIPSLAEFHNLPHTLQSIATNPPELLEQFLILIVVNQRADASPAEQADNLATLTALPAWKREYGLKHLRWVDAASPGHELPHKQGVGLARKIGLDLALNHLEFNSYDPLLICLDADTIVQPDYLSALAHHFESATAGGASLPYRHRAAATPESQAAIDRYELFLRVYVLGLEQAGSPWAFHTVGSAMASRASAYVASGGMNKRLAGEDFYFLQQVHKTAGVAPLSGTTVHPSPRSSHRVPFGTGRAVGDMLNKGEQQLLFYQPELFGILGEWLHLITNNSSGDGDEIEQAAGSISPHLRSYLEQTGFGAAWDNLRRHNPDRQRLITAFHGWFDAFRTMRLMHHLTDSAWPRISPEQAVRPLLDQAGLTSGETVSNQLELLRSMQGV</sequence>
<evidence type="ECO:0000313" key="2">
    <source>
        <dbReference type="Proteomes" id="UP000784128"/>
    </source>
</evidence>
<dbReference type="InterPro" id="IPR029044">
    <property type="entry name" value="Nucleotide-diphossugar_trans"/>
</dbReference>
<protein>
    <recommendedName>
        <fullName evidence="3">Glycosyl transferase family 2</fullName>
    </recommendedName>
</protein>
<name>A0ABS5U9C4_9BACT</name>
<dbReference type="SUPFAM" id="SSF53448">
    <property type="entry name" value="Nucleotide-diphospho-sugar transferases"/>
    <property type="match status" value="1"/>
</dbReference>
<evidence type="ECO:0008006" key="3">
    <source>
        <dbReference type="Google" id="ProtNLM"/>
    </source>
</evidence>
<dbReference type="Gene3D" id="3.90.550.10">
    <property type="entry name" value="Spore Coat Polysaccharide Biosynthesis Protein SpsA, Chain A"/>
    <property type="match status" value="1"/>
</dbReference>
<evidence type="ECO:0000313" key="1">
    <source>
        <dbReference type="EMBL" id="MBT1072260.1"/>
    </source>
</evidence>
<comment type="caution">
    <text evidence="1">The sequence shown here is derived from an EMBL/GenBank/DDBJ whole genome shotgun (WGS) entry which is preliminary data.</text>
</comment>
<dbReference type="EMBL" id="JAHDYS010000009">
    <property type="protein sequence ID" value="MBT1072260.1"/>
    <property type="molecule type" value="Genomic_DNA"/>
</dbReference>
<organism evidence="1 2">
    <name type="scientific">Pelotalea chapellei</name>
    <dbReference type="NCBI Taxonomy" id="44671"/>
    <lineage>
        <taxon>Bacteria</taxon>
        <taxon>Pseudomonadati</taxon>
        <taxon>Thermodesulfobacteriota</taxon>
        <taxon>Desulfuromonadia</taxon>
        <taxon>Geobacterales</taxon>
        <taxon>Geobacteraceae</taxon>
        <taxon>Pelotalea</taxon>
    </lineage>
</organism>
<keyword evidence="2" id="KW-1185">Reference proteome</keyword>
<accession>A0ABS5U9C4</accession>
<gene>
    <name evidence="1" type="ORF">KJB30_10720</name>
</gene>
<dbReference type="Proteomes" id="UP000784128">
    <property type="component" value="Unassembled WGS sequence"/>
</dbReference>